<dbReference type="InterPro" id="IPR010541">
    <property type="entry name" value="Prp3_C"/>
</dbReference>
<dbReference type="SMART" id="SM00591">
    <property type="entry name" value="RWD"/>
    <property type="match status" value="1"/>
</dbReference>
<dbReference type="CDD" id="cd24163">
    <property type="entry name" value="RWDD2_C"/>
    <property type="match status" value="1"/>
</dbReference>
<accession>A0A2R5LK82</accession>
<dbReference type="CDD" id="cd23829">
    <property type="entry name" value="RWD_RWDD2"/>
    <property type="match status" value="1"/>
</dbReference>
<dbReference type="Pfam" id="PF05773">
    <property type="entry name" value="RWD"/>
    <property type="match status" value="1"/>
</dbReference>
<dbReference type="EMBL" id="GGLE01005712">
    <property type="protein sequence ID" value="MBY09838.1"/>
    <property type="molecule type" value="Transcribed_RNA"/>
</dbReference>
<evidence type="ECO:0000313" key="2">
    <source>
        <dbReference type="EMBL" id="MBY09838.1"/>
    </source>
</evidence>
<proteinExistence type="predicted"/>
<dbReference type="PANTHER" id="PTHR15955">
    <property type="entry name" value="RWD DOMAIN CONTAINING PROTEIN 2"/>
    <property type="match status" value="1"/>
</dbReference>
<dbReference type="PROSITE" id="PS50908">
    <property type="entry name" value="RWD"/>
    <property type="match status" value="1"/>
</dbReference>
<organism evidence="2">
    <name type="scientific">Ornithodoros turicata</name>
    <dbReference type="NCBI Taxonomy" id="34597"/>
    <lineage>
        <taxon>Eukaryota</taxon>
        <taxon>Metazoa</taxon>
        <taxon>Ecdysozoa</taxon>
        <taxon>Arthropoda</taxon>
        <taxon>Chelicerata</taxon>
        <taxon>Arachnida</taxon>
        <taxon>Acari</taxon>
        <taxon>Parasitiformes</taxon>
        <taxon>Ixodida</taxon>
        <taxon>Ixodoidea</taxon>
        <taxon>Argasidae</taxon>
        <taxon>Ornithodorinae</taxon>
        <taxon>Ornithodoros</taxon>
    </lineage>
</organism>
<evidence type="ECO:0000259" key="1">
    <source>
        <dbReference type="PROSITE" id="PS50908"/>
    </source>
</evidence>
<dbReference type="AlphaFoldDB" id="A0A2R5LK82"/>
<sequence>MSKEELRENISLQLAEVEMLWSMYPNDEFQVVNSTAVSEYQDFLQQKCSAVSSWLDFLFALQLPEGQVDVDIHLPHGYPNNAPLEISARSARLTREARSILNKDLLQFVSEQPSGCLCVSSAVEWIIEHFAKYCVQAESTSPPVVEEPRTFSRLWIVSHHIYNKTKRRTILECSTGDLISGFCMPGKPGIICFEGPTENCAEVWGRIKSLTWQRIGLKHREDYTLECNENMDTLRKFDGFREVAFHTKQNPTRDHHMDMGMFLKFMQEHSCQPIFQILFGIEGKVTCS</sequence>
<dbReference type="InterPro" id="IPR017359">
    <property type="entry name" value="Phi-like"/>
</dbReference>
<protein>
    <recommendedName>
        <fullName evidence="1">RWD domain-containing protein</fullName>
    </recommendedName>
</protein>
<dbReference type="SUPFAM" id="SSF54495">
    <property type="entry name" value="UBC-like"/>
    <property type="match status" value="1"/>
</dbReference>
<dbReference type="Pfam" id="PF06544">
    <property type="entry name" value="Prp3_C"/>
    <property type="match status" value="1"/>
</dbReference>
<feature type="domain" description="RWD" evidence="1">
    <location>
        <begin position="15"/>
        <end position="133"/>
    </location>
</feature>
<dbReference type="PANTHER" id="PTHR15955:SF8">
    <property type="entry name" value="RWD DOMAIN-CONTAINING PROTEIN 2B-RELATED"/>
    <property type="match status" value="1"/>
</dbReference>
<dbReference type="PIRSF" id="PIRSF038021">
    <property type="entry name" value="UCP038021_RWDD2"/>
    <property type="match status" value="1"/>
</dbReference>
<dbReference type="InterPro" id="IPR059181">
    <property type="entry name" value="RWDD2A-B_C"/>
</dbReference>
<dbReference type="InterPro" id="IPR016135">
    <property type="entry name" value="UBQ-conjugating_enzyme/RWD"/>
</dbReference>
<dbReference type="Gene3D" id="3.10.110.10">
    <property type="entry name" value="Ubiquitin Conjugating Enzyme"/>
    <property type="match status" value="1"/>
</dbReference>
<reference evidence="2" key="1">
    <citation type="submission" date="2018-03" db="EMBL/GenBank/DDBJ databases">
        <title>The relapsing fever spirochete Borrelia turicatae persists in the highly oxidative environment of its soft-bodied tick vector.</title>
        <authorList>
            <person name="Bourret T.J."/>
            <person name="Boyle W.K."/>
            <person name="Valenzuela J.G."/>
            <person name="Oliveira F."/>
            <person name="Lopez J.E."/>
        </authorList>
    </citation>
    <scope>NUCLEOTIDE SEQUENCE</scope>
    <source>
        <strain evidence="2">Kansas strain/isolate</strain>
        <tissue evidence="2">Salivary glands</tissue>
    </source>
</reference>
<dbReference type="InterPro" id="IPR006575">
    <property type="entry name" value="RWD_dom"/>
</dbReference>
<name>A0A2R5LK82_9ACAR</name>